<keyword evidence="2 6" id="KW-0812">Transmembrane</keyword>
<feature type="domain" description="ABC-2 type transporter transmembrane" evidence="7">
    <location>
        <begin position="6"/>
        <end position="204"/>
    </location>
</feature>
<comment type="subcellular location">
    <subcellularLocation>
        <location evidence="1">Membrane</location>
        <topology evidence="1">Multi-pass membrane protein</topology>
    </subcellularLocation>
</comment>
<name>A0A1N6UM09_9ACTN</name>
<feature type="transmembrane region" description="Helical" evidence="6">
    <location>
        <begin position="129"/>
        <end position="152"/>
    </location>
</feature>
<keyword evidence="9" id="KW-1185">Reference proteome</keyword>
<keyword evidence="5" id="KW-0046">Antibiotic resistance</keyword>
<feature type="transmembrane region" description="Helical" evidence="6">
    <location>
        <begin position="20"/>
        <end position="41"/>
    </location>
</feature>
<feature type="transmembrane region" description="Helical" evidence="6">
    <location>
        <begin position="99"/>
        <end position="123"/>
    </location>
</feature>
<evidence type="ECO:0000256" key="6">
    <source>
        <dbReference type="SAM" id="Phobius"/>
    </source>
</evidence>
<organism evidence="8 9">
    <name type="scientific">Micromonospora avicenniae</name>
    <dbReference type="NCBI Taxonomy" id="1198245"/>
    <lineage>
        <taxon>Bacteria</taxon>
        <taxon>Bacillati</taxon>
        <taxon>Actinomycetota</taxon>
        <taxon>Actinomycetes</taxon>
        <taxon>Micromonosporales</taxon>
        <taxon>Micromonosporaceae</taxon>
        <taxon>Micromonospora</taxon>
    </lineage>
</organism>
<evidence type="ECO:0000259" key="7">
    <source>
        <dbReference type="Pfam" id="PF01061"/>
    </source>
</evidence>
<evidence type="ECO:0000313" key="9">
    <source>
        <dbReference type="Proteomes" id="UP000186004"/>
    </source>
</evidence>
<dbReference type="InterPro" id="IPR013525">
    <property type="entry name" value="ABC2_TM"/>
</dbReference>
<dbReference type="EMBL" id="FTNF01000003">
    <property type="protein sequence ID" value="SIQ66336.1"/>
    <property type="molecule type" value="Genomic_DNA"/>
</dbReference>
<evidence type="ECO:0000256" key="3">
    <source>
        <dbReference type="ARBA" id="ARBA00022989"/>
    </source>
</evidence>
<dbReference type="InterPro" id="IPR051784">
    <property type="entry name" value="Nod_factor_ABC_transporter"/>
</dbReference>
<dbReference type="PIRSF" id="PIRSF006648">
    <property type="entry name" value="DrrB"/>
    <property type="match status" value="1"/>
</dbReference>
<evidence type="ECO:0000313" key="8">
    <source>
        <dbReference type="EMBL" id="SIQ66336.1"/>
    </source>
</evidence>
<proteinExistence type="predicted"/>
<reference evidence="8 9" key="1">
    <citation type="submission" date="2017-01" db="EMBL/GenBank/DDBJ databases">
        <authorList>
            <person name="Mah S.A."/>
            <person name="Swanson W.J."/>
            <person name="Moy G.W."/>
            <person name="Vacquier V.D."/>
        </authorList>
    </citation>
    <scope>NUCLEOTIDE SEQUENCE [LARGE SCALE GENOMIC DNA]</scope>
    <source>
        <strain evidence="8 9">DSM 45758</strain>
    </source>
</reference>
<dbReference type="InterPro" id="IPR000412">
    <property type="entry name" value="ABC_2_transport"/>
</dbReference>
<dbReference type="GO" id="GO:0046677">
    <property type="term" value="P:response to antibiotic"/>
    <property type="evidence" value="ECO:0007669"/>
    <property type="project" value="UniProtKB-KW"/>
</dbReference>
<evidence type="ECO:0000256" key="2">
    <source>
        <dbReference type="ARBA" id="ARBA00022692"/>
    </source>
</evidence>
<feature type="transmembrane region" description="Helical" evidence="6">
    <location>
        <begin position="47"/>
        <end position="66"/>
    </location>
</feature>
<evidence type="ECO:0000256" key="4">
    <source>
        <dbReference type="ARBA" id="ARBA00023136"/>
    </source>
</evidence>
<feature type="transmembrane region" description="Helical" evidence="6">
    <location>
        <begin position="159"/>
        <end position="180"/>
    </location>
</feature>
<keyword evidence="3 6" id="KW-1133">Transmembrane helix</keyword>
<dbReference type="Pfam" id="PF01061">
    <property type="entry name" value="ABC2_membrane"/>
    <property type="match status" value="1"/>
</dbReference>
<gene>
    <name evidence="8" type="ORF">SAMN05444858_103404</name>
</gene>
<dbReference type="AlphaFoldDB" id="A0A1N6UM09"/>
<keyword evidence="4 6" id="KW-0472">Membrane</keyword>
<dbReference type="RefSeq" id="WP_076469076.1">
    <property type="nucleotide sequence ID" value="NZ_FTNF01000003.1"/>
</dbReference>
<dbReference type="PANTHER" id="PTHR43229:SF3">
    <property type="entry name" value="ABC-TYPE MULTIDRUG TRANSPORT SYSTEM, PERMEASE COMPONENT"/>
    <property type="match status" value="1"/>
</dbReference>
<dbReference type="STRING" id="1198245.SAMN05444858_103404"/>
<evidence type="ECO:0000256" key="5">
    <source>
        <dbReference type="ARBA" id="ARBA00023251"/>
    </source>
</evidence>
<dbReference type="Proteomes" id="UP000186004">
    <property type="component" value="Unassembled WGS sequence"/>
</dbReference>
<evidence type="ECO:0000256" key="1">
    <source>
        <dbReference type="ARBA" id="ARBA00004141"/>
    </source>
</evidence>
<dbReference type="GO" id="GO:0140359">
    <property type="term" value="F:ABC-type transporter activity"/>
    <property type="evidence" value="ECO:0007669"/>
    <property type="project" value="InterPro"/>
</dbReference>
<feature type="transmembrane region" description="Helical" evidence="6">
    <location>
        <begin position="216"/>
        <end position="236"/>
    </location>
</feature>
<dbReference type="PANTHER" id="PTHR43229">
    <property type="entry name" value="NODULATION PROTEIN J"/>
    <property type="match status" value="1"/>
</dbReference>
<dbReference type="GO" id="GO:0043190">
    <property type="term" value="C:ATP-binding cassette (ABC) transporter complex"/>
    <property type="evidence" value="ECO:0007669"/>
    <property type="project" value="InterPro"/>
</dbReference>
<accession>A0A1N6UM09</accession>
<sequence>MQLTLVHTRYQLLETVRIPIAVVGSAFFPAAAMLFFVVPFAGKDAVGATYATASMVTFAVMSANIFQYGIGVAEDRAQPWDPYTRTLPAGPGPRLAGRVLAGLVLTYLSLIPVVVIGATLTAAQITPMAFLLAIGTVAVVSVPFTLMGLAIGYSLPSKAAIVVAQIIFFPLAFGGGLLSAPDEAPGFIEVVAPYLPTRGAVELMWATVGDYPARPLPLIMLGVWVVALAMLAVWAYRRDEGRRFS</sequence>
<dbReference type="OrthoDB" id="3745966at2"/>
<protein>
    <submittedName>
        <fullName evidence="8">ABC-2 type transport system permease protein</fullName>
    </submittedName>
</protein>